<feature type="region of interest" description="Disordered" evidence="1">
    <location>
        <begin position="1"/>
        <end position="87"/>
    </location>
</feature>
<feature type="compositionally biased region" description="Polar residues" evidence="1">
    <location>
        <begin position="60"/>
        <end position="87"/>
    </location>
</feature>
<evidence type="ECO:0000256" key="1">
    <source>
        <dbReference type="SAM" id="MobiDB-lite"/>
    </source>
</evidence>
<dbReference type="AlphaFoldDB" id="A0A8H7DG35"/>
<dbReference type="EMBL" id="JACAZI010000001">
    <property type="protein sequence ID" value="KAF7371847.1"/>
    <property type="molecule type" value="Genomic_DNA"/>
</dbReference>
<organism evidence="2 3">
    <name type="scientific">Mycena venus</name>
    <dbReference type="NCBI Taxonomy" id="2733690"/>
    <lineage>
        <taxon>Eukaryota</taxon>
        <taxon>Fungi</taxon>
        <taxon>Dikarya</taxon>
        <taxon>Basidiomycota</taxon>
        <taxon>Agaricomycotina</taxon>
        <taxon>Agaricomycetes</taxon>
        <taxon>Agaricomycetidae</taxon>
        <taxon>Agaricales</taxon>
        <taxon>Marasmiineae</taxon>
        <taxon>Mycenaceae</taxon>
        <taxon>Mycena</taxon>
    </lineage>
</organism>
<evidence type="ECO:0000313" key="2">
    <source>
        <dbReference type="EMBL" id="KAF7371847.1"/>
    </source>
</evidence>
<sequence length="87" mass="9160">MPEASQDHKTTPIASKPEDDGSQNSDVDPESDNAGGESDEENPGEKDEDGNSEEDEEASHTTNADSTGERSTNATNAHSPLTSMVAR</sequence>
<accession>A0A8H7DG35</accession>
<name>A0A8H7DG35_9AGAR</name>
<gene>
    <name evidence="2" type="ORF">MVEN_00041500</name>
</gene>
<protein>
    <submittedName>
        <fullName evidence="2">Uncharacterized protein</fullName>
    </submittedName>
</protein>
<evidence type="ECO:0000313" key="3">
    <source>
        <dbReference type="Proteomes" id="UP000620124"/>
    </source>
</evidence>
<reference evidence="2" key="1">
    <citation type="submission" date="2020-05" db="EMBL/GenBank/DDBJ databases">
        <title>Mycena genomes resolve the evolution of fungal bioluminescence.</title>
        <authorList>
            <person name="Tsai I.J."/>
        </authorList>
    </citation>
    <scope>NUCLEOTIDE SEQUENCE</scope>
    <source>
        <strain evidence="2">CCC161011</strain>
    </source>
</reference>
<feature type="compositionally biased region" description="Acidic residues" evidence="1">
    <location>
        <begin position="27"/>
        <end position="57"/>
    </location>
</feature>
<feature type="compositionally biased region" description="Basic and acidic residues" evidence="1">
    <location>
        <begin position="1"/>
        <end position="10"/>
    </location>
</feature>
<comment type="caution">
    <text evidence="2">The sequence shown here is derived from an EMBL/GenBank/DDBJ whole genome shotgun (WGS) entry which is preliminary data.</text>
</comment>
<proteinExistence type="predicted"/>
<keyword evidence="3" id="KW-1185">Reference proteome</keyword>
<dbReference type="Proteomes" id="UP000620124">
    <property type="component" value="Unassembled WGS sequence"/>
</dbReference>